<keyword evidence="1 2" id="KW-0238">DNA-binding</keyword>
<keyword evidence="5" id="KW-1185">Reference proteome</keyword>
<dbReference type="Pfam" id="PF00440">
    <property type="entry name" value="TetR_N"/>
    <property type="match status" value="1"/>
</dbReference>
<accession>A0A1I6XJS0</accession>
<sequence>MKKSKTKIKILAAARKLFNEQGFSQVTIRMIAMELNMSAGNLNYHYKTREEILEALYFEMVEMFDTRVKDLGNTPITFATIQADMLSSLRQMLDYRFIWTDLYNLLRINEKMKHHFEQVYQDRYKGYEFLFDYLQQKEWMAPFDSKKEKHLLIERMIALSNTSLYNSFIYDNEIDEQELLELCHQLMYMFHPYLTPLGKSEFNKEKRQY</sequence>
<dbReference type="PANTHER" id="PTHR43479">
    <property type="entry name" value="ACREF/ENVCD OPERON REPRESSOR-RELATED"/>
    <property type="match status" value="1"/>
</dbReference>
<evidence type="ECO:0000259" key="3">
    <source>
        <dbReference type="PROSITE" id="PS50977"/>
    </source>
</evidence>
<dbReference type="PROSITE" id="PS50977">
    <property type="entry name" value="HTH_TETR_2"/>
    <property type="match status" value="1"/>
</dbReference>
<evidence type="ECO:0000313" key="5">
    <source>
        <dbReference type="Proteomes" id="UP000236454"/>
    </source>
</evidence>
<dbReference type="InterPro" id="IPR025722">
    <property type="entry name" value="TetR"/>
</dbReference>
<dbReference type="AlphaFoldDB" id="A0A1I6XJS0"/>
<gene>
    <name evidence="4" type="ORF">SAMN05216474_0262</name>
</gene>
<evidence type="ECO:0000256" key="1">
    <source>
        <dbReference type="ARBA" id="ARBA00023125"/>
    </source>
</evidence>
<dbReference type="PRINTS" id="PR00455">
    <property type="entry name" value="HTHTETR"/>
</dbReference>
<evidence type="ECO:0000313" key="4">
    <source>
        <dbReference type="EMBL" id="SFT38599.1"/>
    </source>
</evidence>
<reference evidence="4 5" key="1">
    <citation type="submission" date="2016-10" db="EMBL/GenBank/DDBJ databases">
        <authorList>
            <person name="de Groot N.N."/>
        </authorList>
    </citation>
    <scope>NUCLEOTIDE SEQUENCE [LARGE SCALE GENOMIC DNA]</scope>
    <source>
        <strain evidence="4 5">CGMCC 1.7005</strain>
    </source>
</reference>
<feature type="DNA-binding region" description="H-T-H motif" evidence="2">
    <location>
        <begin position="27"/>
        <end position="46"/>
    </location>
</feature>
<evidence type="ECO:0000256" key="2">
    <source>
        <dbReference type="PROSITE-ProRule" id="PRU00335"/>
    </source>
</evidence>
<organism evidence="4 5">
    <name type="scientific">Lishizhenia tianjinensis</name>
    <dbReference type="NCBI Taxonomy" id="477690"/>
    <lineage>
        <taxon>Bacteria</taxon>
        <taxon>Pseudomonadati</taxon>
        <taxon>Bacteroidota</taxon>
        <taxon>Flavobacteriia</taxon>
        <taxon>Flavobacteriales</taxon>
        <taxon>Crocinitomicaceae</taxon>
        <taxon>Lishizhenia</taxon>
    </lineage>
</organism>
<dbReference type="InterPro" id="IPR001647">
    <property type="entry name" value="HTH_TetR"/>
</dbReference>
<dbReference type="Gene3D" id="1.10.357.10">
    <property type="entry name" value="Tetracycline Repressor, domain 2"/>
    <property type="match status" value="1"/>
</dbReference>
<dbReference type="GO" id="GO:0003677">
    <property type="term" value="F:DNA binding"/>
    <property type="evidence" value="ECO:0007669"/>
    <property type="project" value="UniProtKB-UniRule"/>
</dbReference>
<dbReference type="InterPro" id="IPR009057">
    <property type="entry name" value="Homeodomain-like_sf"/>
</dbReference>
<dbReference type="EMBL" id="FPAS01000001">
    <property type="protein sequence ID" value="SFT38599.1"/>
    <property type="molecule type" value="Genomic_DNA"/>
</dbReference>
<protein>
    <submittedName>
        <fullName evidence="4">Transcriptional regulator, TetR family</fullName>
    </submittedName>
</protein>
<dbReference type="STRING" id="477690.SAMN05216474_0262"/>
<proteinExistence type="predicted"/>
<name>A0A1I6XJS0_9FLAO</name>
<dbReference type="SUPFAM" id="SSF46689">
    <property type="entry name" value="Homeodomain-like"/>
    <property type="match status" value="1"/>
</dbReference>
<dbReference type="InterPro" id="IPR050624">
    <property type="entry name" value="HTH-type_Tx_Regulator"/>
</dbReference>
<dbReference type="RefSeq" id="WP_170853634.1">
    <property type="nucleotide sequence ID" value="NZ_FPAS01000001.1"/>
</dbReference>
<feature type="domain" description="HTH tetR-type" evidence="3">
    <location>
        <begin position="4"/>
        <end position="64"/>
    </location>
</feature>
<dbReference type="PANTHER" id="PTHR43479:SF11">
    <property type="entry name" value="ACREF_ENVCD OPERON REPRESSOR-RELATED"/>
    <property type="match status" value="1"/>
</dbReference>
<dbReference type="Pfam" id="PF13972">
    <property type="entry name" value="TetR"/>
    <property type="match status" value="1"/>
</dbReference>
<dbReference type="Proteomes" id="UP000236454">
    <property type="component" value="Unassembled WGS sequence"/>
</dbReference>